<feature type="transmembrane region" description="Helical" evidence="2">
    <location>
        <begin position="78"/>
        <end position="103"/>
    </location>
</feature>
<comment type="caution">
    <text evidence="3">The sequence shown here is derived from an EMBL/GenBank/DDBJ whole genome shotgun (WGS) entry which is preliminary data.</text>
</comment>
<organism evidence="3 4">
    <name type="scientific">Sediminivirga luteola</name>
    <dbReference type="NCBI Taxonomy" id="1774748"/>
    <lineage>
        <taxon>Bacteria</taxon>
        <taxon>Bacillati</taxon>
        <taxon>Actinomycetota</taxon>
        <taxon>Actinomycetes</taxon>
        <taxon>Micrococcales</taxon>
        <taxon>Brevibacteriaceae</taxon>
        <taxon>Sediminivirga</taxon>
    </lineage>
</organism>
<keyword evidence="2" id="KW-0472">Membrane</keyword>
<name>A0A8J2TXR5_9MICO</name>
<reference evidence="3" key="2">
    <citation type="submission" date="2020-09" db="EMBL/GenBank/DDBJ databases">
        <authorList>
            <person name="Sun Q."/>
            <person name="Zhou Y."/>
        </authorList>
    </citation>
    <scope>NUCLEOTIDE SEQUENCE</scope>
    <source>
        <strain evidence="3">CGMCC 1.12785</strain>
    </source>
</reference>
<feature type="transmembrane region" description="Helical" evidence="2">
    <location>
        <begin position="115"/>
        <end position="139"/>
    </location>
</feature>
<feature type="region of interest" description="Disordered" evidence="1">
    <location>
        <begin position="141"/>
        <end position="172"/>
    </location>
</feature>
<keyword evidence="2" id="KW-1133">Transmembrane helix</keyword>
<feature type="transmembrane region" description="Helical" evidence="2">
    <location>
        <begin position="12"/>
        <end position="34"/>
    </location>
</feature>
<dbReference type="EMBL" id="BMFY01000005">
    <property type="protein sequence ID" value="GGA13491.1"/>
    <property type="molecule type" value="Genomic_DNA"/>
</dbReference>
<reference evidence="3" key="1">
    <citation type="journal article" date="2014" name="Int. J. Syst. Evol. Microbiol.">
        <title>Complete genome sequence of Corynebacterium casei LMG S-19264T (=DSM 44701T), isolated from a smear-ripened cheese.</title>
        <authorList>
            <consortium name="US DOE Joint Genome Institute (JGI-PGF)"/>
            <person name="Walter F."/>
            <person name="Albersmeier A."/>
            <person name="Kalinowski J."/>
            <person name="Ruckert C."/>
        </authorList>
    </citation>
    <scope>NUCLEOTIDE SEQUENCE</scope>
    <source>
        <strain evidence="3">CGMCC 1.12785</strain>
    </source>
</reference>
<feature type="compositionally biased region" description="Basic residues" evidence="1">
    <location>
        <begin position="141"/>
        <end position="156"/>
    </location>
</feature>
<evidence type="ECO:0008006" key="5">
    <source>
        <dbReference type="Google" id="ProtNLM"/>
    </source>
</evidence>
<feature type="transmembrane region" description="Helical" evidence="2">
    <location>
        <begin position="46"/>
        <end position="66"/>
    </location>
</feature>
<evidence type="ECO:0000256" key="1">
    <source>
        <dbReference type="SAM" id="MobiDB-lite"/>
    </source>
</evidence>
<dbReference type="AlphaFoldDB" id="A0A8J2TXR5"/>
<gene>
    <name evidence="3" type="ORF">GCM10011333_15610</name>
</gene>
<keyword evidence="2" id="KW-0812">Transmembrane</keyword>
<evidence type="ECO:0000313" key="3">
    <source>
        <dbReference type="EMBL" id="GGA13491.1"/>
    </source>
</evidence>
<dbReference type="RefSeq" id="WP_188550358.1">
    <property type="nucleotide sequence ID" value="NZ_BMFY01000005.1"/>
</dbReference>
<dbReference type="Proteomes" id="UP000616114">
    <property type="component" value="Unassembled WGS sequence"/>
</dbReference>
<proteinExistence type="predicted"/>
<accession>A0A8J2TXR5</accession>
<keyword evidence="4" id="KW-1185">Reference proteome</keyword>
<protein>
    <recommendedName>
        <fullName evidence="5">Transmembrane protein</fullName>
    </recommendedName>
</protein>
<sequence length="172" mass="17825">MRPHWLAYWPAFRAGLLLHLAWGTVLLTLAVIFGPPLAWILGQQPAAALIAVLGLAGRAVIGVANARPLWQRAASAGLCLRTTLLAACAGHLLVFGPLALLGADSGALLTAQRGAVIVPFGADLALALAATAAGTLIGARASRRRPGRSPRQRLLRRLGTEANGPRTGSRSL</sequence>
<evidence type="ECO:0000313" key="4">
    <source>
        <dbReference type="Proteomes" id="UP000616114"/>
    </source>
</evidence>
<evidence type="ECO:0000256" key="2">
    <source>
        <dbReference type="SAM" id="Phobius"/>
    </source>
</evidence>